<dbReference type="SMART" id="SM00233">
    <property type="entry name" value="PH"/>
    <property type="match status" value="1"/>
</dbReference>
<dbReference type="EMBL" id="CASHTH010001713">
    <property type="protein sequence ID" value="CAI8018889.1"/>
    <property type="molecule type" value="Genomic_DNA"/>
</dbReference>
<dbReference type="Gene3D" id="2.30.29.30">
    <property type="entry name" value="Pleckstrin-homology domain (PH domain)/Phosphotyrosine-binding domain (PTB)"/>
    <property type="match status" value="1"/>
</dbReference>
<evidence type="ECO:0000313" key="6">
    <source>
        <dbReference type="EMBL" id="CAI8018889.1"/>
    </source>
</evidence>
<reference evidence="6" key="1">
    <citation type="submission" date="2023-03" db="EMBL/GenBank/DDBJ databases">
        <authorList>
            <person name="Steffen K."/>
            <person name="Cardenas P."/>
        </authorList>
    </citation>
    <scope>NUCLEOTIDE SEQUENCE</scope>
</reference>
<feature type="domain" description="PH" evidence="4">
    <location>
        <begin position="396"/>
        <end position="499"/>
    </location>
</feature>
<dbReference type="InterPro" id="IPR001849">
    <property type="entry name" value="PH_domain"/>
</dbReference>
<evidence type="ECO:0000259" key="5">
    <source>
        <dbReference type="PROSITE" id="PS50010"/>
    </source>
</evidence>
<dbReference type="InterPro" id="IPR047887">
    <property type="entry name" value="ARHGAP20_PH"/>
</dbReference>
<dbReference type="CDD" id="cd00160">
    <property type="entry name" value="RhoGEF"/>
    <property type="match status" value="1"/>
</dbReference>
<dbReference type="InterPro" id="IPR036028">
    <property type="entry name" value="SH3-like_dom_sf"/>
</dbReference>
<dbReference type="PANTHER" id="PTHR12673">
    <property type="entry name" value="FACIOGENITAL DYSPLASIA PROTEIN"/>
    <property type="match status" value="1"/>
</dbReference>
<dbReference type="InterPro" id="IPR001331">
    <property type="entry name" value="GDS_CDC24_CS"/>
</dbReference>
<dbReference type="PROSITE" id="PS00741">
    <property type="entry name" value="DH_1"/>
    <property type="match status" value="1"/>
</dbReference>
<dbReference type="Pfam" id="PF00788">
    <property type="entry name" value="RA"/>
    <property type="match status" value="1"/>
</dbReference>
<dbReference type="Gene3D" id="2.30.30.40">
    <property type="entry name" value="SH3 Domains"/>
    <property type="match status" value="1"/>
</dbReference>
<dbReference type="InterPro" id="IPR000219">
    <property type="entry name" value="DH_dom"/>
</dbReference>
<evidence type="ECO:0000313" key="7">
    <source>
        <dbReference type="Proteomes" id="UP001174909"/>
    </source>
</evidence>
<dbReference type="PROSITE" id="PS50003">
    <property type="entry name" value="PH_DOMAIN"/>
    <property type="match status" value="1"/>
</dbReference>
<dbReference type="SUPFAM" id="SSF50729">
    <property type="entry name" value="PH domain-like"/>
    <property type="match status" value="1"/>
</dbReference>
<dbReference type="GO" id="GO:0005737">
    <property type="term" value="C:cytoplasm"/>
    <property type="evidence" value="ECO:0007669"/>
    <property type="project" value="TreeGrafter"/>
</dbReference>
<dbReference type="SMART" id="SM00326">
    <property type="entry name" value="SH3"/>
    <property type="match status" value="2"/>
</dbReference>
<dbReference type="InterPro" id="IPR051092">
    <property type="entry name" value="FYVE_RhoGEF_PH"/>
</dbReference>
<dbReference type="PROSITE" id="PS50002">
    <property type="entry name" value="SH3"/>
    <property type="match status" value="1"/>
</dbReference>
<evidence type="ECO:0000259" key="3">
    <source>
        <dbReference type="PROSITE" id="PS50002"/>
    </source>
</evidence>
<evidence type="ECO:0000259" key="4">
    <source>
        <dbReference type="PROSITE" id="PS50003"/>
    </source>
</evidence>
<comment type="caution">
    <text evidence="6">The sequence shown here is derived from an EMBL/GenBank/DDBJ whole genome shotgun (WGS) entry which is preliminary data.</text>
</comment>
<dbReference type="PANTHER" id="PTHR12673:SF159">
    <property type="entry name" value="LD03170P"/>
    <property type="match status" value="1"/>
</dbReference>
<name>A0AA35RX63_GEOBA</name>
<feature type="non-terminal residue" evidence="6">
    <location>
        <position position="1"/>
    </location>
</feature>
<keyword evidence="7" id="KW-1185">Reference proteome</keyword>
<dbReference type="GO" id="GO:0005085">
    <property type="term" value="F:guanyl-nucleotide exchange factor activity"/>
    <property type="evidence" value="ECO:0007669"/>
    <property type="project" value="InterPro"/>
</dbReference>
<dbReference type="Pfam" id="PF00621">
    <property type="entry name" value="RhoGEF"/>
    <property type="match status" value="1"/>
</dbReference>
<dbReference type="InterPro" id="IPR001452">
    <property type="entry name" value="SH3_domain"/>
</dbReference>
<dbReference type="InterPro" id="IPR011993">
    <property type="entry name" value="PH-like_dom_sf"/>
</dbReference>
<dbReference type="SUPFAM" id="SSF48065">
    <property type="entry name" value="DBL homology domain (DH-domain)"/>
    <property type="match status" value="1"/>
</dbReference>
<dbReference type="AlphaFoldDB" id="A0AA35RX63"/>
<sequence>TSGTVQCSGSEVARSVYLRQVSNSQENKEHSARSNAFSLTPVAMNGLRSLRRYVATWDFRATRDDELTLTRGDILLVAEKFDDGWVRGIRMSDLEVGFFPKDFVAEDTSPIYTLKNIVPPPEGYIKDPKFAEYDSCKRSKIAMEICTSEESYYKKLDTLDKNLAGPLSRNGIITAEECSTIFRHIQVLLNLSHCLLVHLHSRMEGWDERITLIGDLFLDLGHHMKVFISYAVHHVIGAQLILKLNNQERFRSWLEAAKEECEWTLNSLLIEPIQRIPRYELLLKDLLKYTAVDHPDTPLLREALAFVQKIAQDCNESVKRGENELKLYSITRRFPNDEVNVIVSRGATTIKERVRPSVAGGIGRSFRRPRRNSTSNRSVDSTLTFRTFFEREHKRLFVKEGPLMKTAAKFTDPSERYLFLCSDVLLIAQSTSRGHKRFKLKERVLLRHAWVTDTLSLTGDGSIPDRGLIFGTPCKVYHFLASSSEEKTEWFGLLHSHIFTQKRLFQKLLSHLSIPDERYFCVRAKAKTHHIGILKDELSFRGGEEVWVMGFKEDGGEGGEKWKPGLYATQQPFNPSPEWYFGSQKNGSFGWFPAQCSFGADSKRLEPSMEELKPATMSVVLGLKQRMRELTGRQVAPLTESERAVKVCMGEGNFKMLRIPSQGRVEDVVRKYFRPRPERSRQWTLVAQSLDESFQRLLGDDEDPGEVVDFWGKSKDQMRFVLKQTMATNHTSSHLLTLVS</sequence>
<evidence type="ECO:0000256" key="1">
    <source>
        <dbReference type="ARBA" id="ARBA00022443"/>
    </source>
</evidence>
<dbReference type="GO" id="GO:0035556">
    <property type="term" value="P:intracellular signal transduction"/>
    <property type="evidence" value="ECO:0007669"/>
    <property type="project" value="InterPro"/>
</dbReference>
<dbReference type="Gene3D" id="1.20.900.10">
    <property type="entry name" value="Dbl homology (DH) domain"/>
    <property type="match status" value="1"/>
</dbReference>
<dbReference type="SUPFAM" id="SSF54236">
    <property type="entry name" value="Ubiquitin-like"/>
    <property type="match status" value="1"/>
</dbReference>
<feature type="domain" description="DH" evidence="5">
    <location>
        <begin position="137"/>
        <end position="317"/>
    </location>
</feature>
<dbReference type="Pfam" id="PF14604">
    <property type="entry name" value="SH3_9"/>
    <property type="match status" value="1"/>
</dbReference>
<dbReference type="InterPro" id="IPR000159">
    <property type="entry name" value="RA_dom"/>
</dbReference>
<protein>
    <submittedName>
        <fullName evidence="6">Intersectin-1</fullName>
    </submittedName>
</protein>
<dbReference type="CDD" id="cd17043">
    <property type="entry name" value="RA"/>
    <property type="match status" value="1"/>
</dbReference>
<dbReference type="SUPFAM" id="SSF50044">
    <property type="entry name" value="SH3-domain"/>
    <property type="match status" value="1"/>
</dbReference>
<gene>
    <name evidence="6" type="ORF">GBAR_LOCUS11409</name>
</gene>
<evidence type="ECO:0000256" key="2">
    <source>
        <dbReference type="PROSITE-ProRule" id="PRU00192"/>
    </source>
</evidence>
<keyword evidence="1 2" id="KW-0728">SH3 domain</keyword>
<dbReference type="PROSITE" id="PS50010">
    <property type="entry name" value="DH_2"/>
    <property type="match status" value="1"/>
</dbReference>
<dbReference type="Pfam" id="PF22286">
    <property type="entry name" value="RHG20_PH"/>
    <property type="match status" value="1"/>
</dbReference>
<organism evidence="6 7">
    <name type="scientific">Geodia barretti</name>
    <name type="common">Barrett's horny sponge</name>
    <dbReference type="NCBI Taxonomy" id="519541"/>
    <lineage>
        <taxon>Eukaryota</taxon>
        <taxon>Metazoa</taxon>
        <taxon>Porifera</taxon>
        <taxon>Demospongiae</taxon>
        <taxon>Heteroscleromorpha</taxon>
        <taxon>Tetractinellida</taxon>
        <taxon>Astrophorina</taxon>
        <taxon>Geodiidae</taxon>
        <taxon>Geodia</taxon>
    </lineage>
</organism>
<dbReference type="InterPro" id="IPR029071">
    <property type="entry name" value="Ubiquitin-like_domsf"/>
</dbReference>
<dbReference type="Gene3D" id="3.10.20.90">
    <property type="entry name" value="Phosphatidylinositol 3-kinase Catalytic Subunit, Chain A, domain 1"/>
    <property type="match status" value="1"/>
</dbReference>
<accession>A0AA35RX63</accession>
<dbReference type="Proteomes" id="UP001174909">
    <property type="component" value="Unassembled WGS sequence"/>
</dbReference>
<proteinExistence type="predicted"/>
<feature type="domain" description="SH3" evidence="3">
    <location>
        <begin position="48"/>
        <end position="109"/>
    </location>
</feature>
<dbReference type="InterPro" id="IPR035899">
    <property type="entry name" value="DBL_dom_sf"/>
</dbReference>
<dbReference type="SMART" id="SM00325">
    <property type="entry name" value="RhoGEF"/>
    <property type="match status" value="1"/>
</dbReference>